<accession>A0A1E4RR08</accession>
<protein>
    <recommendedName>
        <fullName evidence="3">KOW domain-containing protein</fullName>
    </recommendedName>
</protein>
<evidence type="ECO:0000313" key="2">
    <source>
        <dbReference type="Proteomes" id="UP000095085"/>
    </source>
</evidence>
<sequence>MSWNTAKKRFQADLEKMSNRARGKYLNDLKKMQLPTFETALRPIPQNERRTDLKDIGFAPGDFAYITEGPHKGTISTVLQYTSEFDQVYLSSVTSKKIIPKENWVPNQSSHLMDYPEPISAKDIKVAAKDKDEKGNVYYVVADDIVQKDKYYDSRYYRWLPKRFIKHHDAIEIPWPNPPQEQKPGALSTSPEVAKEKTWELQSIVKSPFPSKVLKELRNPYSQYKKKALSDIQARKLNAPEMPLSKEQKIYLAKKAAEPKKQLQRLSPEIQDFIGEKIANHVNKIDNPYLLAHLDALSNVKIPDFAKTMSKIEESEKRQQNQS</sequence>
<gene>
    <name evidence="1" type="ORF">HYPBUDRAFT_131980</name>
</gene>
<dbReference type="Proteomes" id="UP000095085">
    <property type="component" value="Unassembled WGS sequence"/>
</dbReference>
<proteinExistence type="predicted"/>
<organism evidence="1 2">
    <name type="scientific">Hyphopichia burtonii NRRL Y-1933</name>
    <dbReference type="NCBI Taxonomy" id="984485"/>
    <lineage>
        <taxon>Eukaryota</taxon>
        <taxon>Fungi</taxon>
        <taxon>Dikarya</taxon>
        <taxon>Ascomycota</taxon>
        <taxon>Saccharomycotina</taxon>
        <taxon>Pichiomycetes</taxon>
        <taxon>Debaryomycetaceae</taxon>
        <taxon>Hyphopichia</taxon>
    </lineage>
</organism>
<dbReference type="SUPFAM" id="SSF50104">
    <property type="entry name" value="Translation proteins SH3-like domain"/>
    <property type="match status" value="1"/>
</dbReference>
<evidence type="ECO:0008006" key="3">
    <source>
        <dbReference type="Google" id="ProtNLM"/>
    </source>
</evidence>
<dbReference type="EMBL" id="KV454538">
    <property type="protein sequence ID" value="ODV69709.1"/>
    <property type="molecule type" value="Genomic_DNA"/>
</dbReference>
<dbReference type="OrthoDB" id="359154at2759"/>
<dbReference type="InterPro" id="IPR008991">
    <property type="entry name" value="Translation_prot_SH3-like_sf"/>
</dbReference>
<dbReference type="GeneID" id="30994016"/>
<dbReference type="AlphaFoldDB" id="A0A1E4RR08"/>
<dbReference type="STRING" id="984485.A0A1E4RR08"/>
<reference evidence="2" key="1">
    <citation type="submission" date="2016-05" db="EMBL/GenBank/DDBJ databases">
        <title>Comparative genomics of biotechnologically important yeasts.</title>
        <authorList>
            <consortium name="DOE Joint Genome Institute"/>
            <person name="Riley R."/>
            <person name="Haridas S."/>
            <person name="Wolfe K.H."/>
            <person name="Lopes M.R."/>
            <person name="Hittinger C.T."/>
            <person name="Goker M."/>
            <person name="Salamov A."/>
            <person name="Wisecaver J."/>
            <person name="Long T.M."/>
            <person name="Aerts A.L."/>
            <person name="Barry K."/>
            <person name="Choi C."/>
            <person name="Clum A."/>
            <person name="Coughlan A.Y."/>
            <person name="Deshpande S."/>
            <person name="Douglass A.P."/>
            <person name="Hanson S.J."/>
            <person name="Klenk H.-P."/>
            <person name="Labutti K."/>
            <person name="Lapidus A."/>
            <person name="Lindquist E."/>
            <person name="Lipzen A."/>
            <person name="Meier-Kolthoff J.P."/>
            <person name="Ohm R.A."/>
            <person name="Otillar R.P."/>
            <person name="Pangilinan J."/>
            <person name="Peng Y."/>
            <person name="Rokas A."/>
            <person name="Rosa C.A."/>
            <person name="Scheuner C."/>
            <person name="Sibirny A.A."/>
            <person name="Slot J.C."/>
            <person name="Stielow J.B."/>
            <person name="Sun H."/>
            <person name="Kurtzman C.P."/>
            <person name="Blackwell M."/>
            <person name="Grigoriev I.V."/>
            <person name="Jeffries T.W."/>
        </authorList>
    </citation>
    <scope>NUCLEOTIDE SEQUENCE [LARGE SCALE GENOMIC DNA]</scope>
    <source>
        <strain evidence="2">NRRL Y-1933</strain>
    </source>
</reference>
<name>A0A1E4RR08_9ASCO</name>
<evidence type="ECO:0000313" key="1">
    <source>
        <dbReference type="EMBL" id="ODV69709.1"/>
    </source>
</evidence>
<dbReference type="RefSeq" id="XP_020078776.1">
    <property type="nucleotide sequence ID" value="XM_020219466.1"/>
</dbReference>
<dbReference type="Pfam" id="PF22682">
    <property type="entry name" value="Ribosomal_uL24m-like"/>
    <property type="match status" value="1"/>
</dbReference>
<keyword evidence="2" id="KW-1185">Reference proteome</keyword>